<evidence type="ECO:0000256" key="2">
    <source>
        <dbReference type="ARBA" id="ARBA00010541"/>
    </source>
</evidence>
<accession>A0A545ULE7</accession>
<keyword evidence="6" id="KW-0677">Repeat</keyword>
<protein>
    <recommendedName>
        <fullName evidence="3">Pro-apoptotic serine protease NMA111</fullName>
    </recommendedName>
    <alternativeName>
        <fullName evidence="4">Pro-apoptotic serine protease nma111</fullName>
    </alternativeName>
</protein>
<keyword evidence="5" id="KW-0053">Apoptosis</keyword>
<keyword evidence="9" id="KW-1185">Reference proteome</keyword>
<dbReference type="Gene3D" id="2.40.10.120">
    <property type="match status" value="1"/>
</dbReference>
<comment type="caution">
    <text evidence="8">The sequence shown here is derived from an EMBL/GenBank/DDBJ whole genome shotgun (WGS) entry which is preliminary data.</text>
</comment>
<dbReference type="Gene3D" id="2.30.42.10">
    <property type="match status" value="2"/>
</dbReference>
<dbReference type="Pfam" id="PF13365">
    <property type="entry name" value="Trypsin_2"/>
    <property type="match status" value="1"/>
</dbReference>
<dbReference type="Proteomes" id="UP000315783">
    <property type="component" value="Unassembled WGS sequence"/>
</dbReference>
<sequence length="881" mass="96607">MARRIKKWQQLFDDAIKNIVVIKFCHTMPFDGDDDRYIVTSRHVAGPGPFWGSCIFCGNQETACSPLYIDPVDDFAFLKYDPLAVNTQGEFLGQSVMVIGNDAAEEMSIIRGVISLVNRNAPEYVGPYSDFNIQYYQANMNLSGGISGSPVIGTNGKVLGVVSGSLARGAICYILPAYRIRKTLRCLWQDAKIPRGDIQCQFSMLPLHECKLLGLDHVWEAHFRRYDIDLRGLLVAKSVLPNGSSAGKILACDILVSINDHHIGDFDKLGDLFDGSVGQQVTIRVLRDSKPVVITVVVQDLYGVTPSRLLRVGGLYCHSVSYVQATKYEIPLVGVYVAQSDGATTIGDGGSGWIISVVNNETIERVDDFLNSLTGLREGEKIAIVYAHIENLHRKITCTITLDAPHGIIMFTHDPTTGAWAKSSTALKARLELERIADNDDNVRSWSSWTSSLLTLCPLAAKTFWPRAGFKSTRSNLVFVESRAYVHLNGMDTTPRQGVGIIVDSRRGLVVVSRLTVPHRACFITLSVGAAQVQARCLYIHPHYCYTVLQSQVCAAPGHVSSAVLSSRRLLRGDQVKFLYFAKASDILWDRGLLMSATLTSPPPAGELTDPSCAPVNANLLGIDTAHDKSGVLLDADGSVAALWIPSVGGVAAHRILPVISSIQRRGHPAAHVFPAEMELVAPEVMMLSGAPRSALRQRQIYRVKNVLQGSDDGEESLMEGDFVLAINGKCRLGWKDFEVAGPRDISARVWRRNALNTIEFSTVDVGDLEVHRCIEFCGASIQPPHLRLYHDLGSVPSGVFLSRIAPGSPAERFQLPCDTFITGLNGEKVTTMEDFVQKVRAIPADQELTVLLTRLGGAVAKYGLRQNNKHFPLVEWEFSD</sequence>
<dbReference type="STRING" id="43265.A0A545ULE7"/>
<organism evidence="8 9">
    <name type="scientific">Cordyceps javanica</name>
    <dbReference type="NCBI Taxonomy" id="43265"/>
    <lineage>
        <taxon>Eukaryota</taxon>
        <taxon>Fungi</taxon>
        <taxon>Dikarya</taxon>
        <taxon>Ascomycota</taxon>
        <taxon>Pezizomycotina</taxon>
        <taxon>Sordariomycetes</taxon>
        <taxon>Hypocreomycetidae</taxon>
        <taxon>Hypocreales</taxon>
        <taxon>Cordycipitaceae</taxon>
        <taxon>Cordyceps</taxon>
    </lineage>
</organism>
<feature type="domain" description="PDZ-like" evidence="7">
    <location>
        <begin position="304"/>
        <end position="375"/>
    </location>
</feature>
<dbReference type="InterPro" id="IPR036034">
    <property type="entry name" value="PDZ_sf"/>
</dbReference>
<dbReference type="InterPro" id="IPR025926">
    <property type="entry name" value="PDZ-like_dom"/>
</dbReference>
<dbReference type="SUPFAM" id="SSF50494">
    <property type="entry name" value="Trypsin-like serine proteases"/>
    <property type="match status" value="1"/>
</dbReference>
<evidence type="ECO:0000256" key="6">
    <source>
        <dbReference type="ARBA" id="ARBA00022737"/>
    </source>
</evidence>
<dbReference type="InterPro" id="IPR001940">
    <property type="entry name" value="Peptidase_S1C"/>
</dbReference>
<evidence type="ECO:0000313" key="8">
    <source>
        <dbReference type="EMBL" id="TQV90281.1"/>
    </source>
</evidence>
<dbReference type="EMBL" id="SPUK01000029">
    <property type="protein sequence ID" value="TQV90281.1"/>
    <property type="molecule type" value="Genomic_DNA"/>
</dbReference>
<comment type="function">
    <text evidence="1">Nuclear serine protease which mediates apoptosis.</text>
</comment>
<proteinExistence type="inferred from homology"/>
<dbReference type="GO" id="GO:0004252">
    <property type="term" value="F:serine-type endopeptidase activity"/>
    <property type="evidence" value="ECO:0007669"/>
    <property type="project" value="InterPro"/>
</dbReference>
<evidence type="ECO:0000256" key="1">
    <source>
        <dbReference type="ARBA" id="ARBA00002558"/>
    </source>
</evidence>
<reference evidence="8 9" key="1">
    <citation type="journal article" date="2019" name="Appl. Microbiol. Biotechnol.">
        <title>Genome sequence of Isaria javanica and comparative genome analysis insights into family S53 peptidase evolution in fungal entomopathogens.</title>
        <authorList>
            <person name="Lin R."/>
            <person name="Zhang X."/>
            <person name="Xin B."/>
            <person name="Zou M."/>
            <person name="Gao Y."/>
            <person name="Qin F."/>
            <person name="Hu Q."/>
            <person name="Xie B."/>
            <person name="Cheng X."/>
        </authorList>
    </citation>
    <scope>NUCLEOTIDE SEQUENCE [LARGE SCALE GENOMIC DNA]</scope>
    <source>
        <strain evidence="8 9">IJ1G</strain>
    </source>
</reference>
<dbReference type="GO" id="GO:0006508">
    <property type="term" value="P:proteolysis"/>
    <property type="evidence" value="ECO:0007669"/>
    <property type="project" value="InterPro"/>
</dbReference>
<dbReference type="PRINTS" id="PR00834">
    <property type="entry name" value="PROTEASES2C"/>
</dbReference>
<dbReference type="InterPro" id="IPR009003">
    <property type="entry name" value="Peptidase_S1_PA"/>
</dbReference>
<evidence type="ECO:0000259" key="7">
    <source>
        <dbReference type="Pfam" id="PF12812"/>
    </source>
</evidence>
<evidence type="ECO:0000313" key="9">
    <source>
        <dbReference type="Proteomes" id="UP000315783"/>
    </source>
</evidence>
<dbReference type="PANTHER" id="PTHR46366:SF8">
    <property type="entry name" value="PRO-APOPTOTIC SERINE PROTEASE NMA111"/>
    <property type="match status" value="1"/>
</dbReference>
<comment type="similarity">
    <text evidence="2">Belongs to the peptidase S1C family.</text>
</comment>
<evidence type="ECO:0000256" key="5">
    <source>
        <dbReference type="ARBA" id="ARBA00022703"/>
    </source>
</evidence>
<evidence type="ECO:0000256" key="4">
    <source>
        <dbReference type="ARBA" id="ARBA00021524"/>
    </source>
</evidence>
<evidence type="ECO:0000256" key="3">
    <source>
        <dbReference type="ARBA" id="ARBA00020338"/>
    </source>
</evidence>
<dbReference type="AlphaFoldDB" id="A0A545ULE7"/>
<dbReference type="SUPFAM" id="SSF50156">
    <property type="entry name" value="PDZ domain-like"/>
    <property type="match status" value="2"/>
</dbReference>
<dbReference type="GO" id="GO:0006915">
    <property type="term" value="P:apoptotic process"/>
    <property type="evidence" value="ECO:0007669"/>
    <property type="project" value="UniProtKB-KW"/>
</dbReference>
<dbReference type="PANTHER" id="PTHR46366">
    <property type="entry name" value="PRO-APOPTOTIC SERINE PROTEASE NMA111"/>
    <property type="match status" value="1"/>
</dbReference>
<gene>
    <name evidence="8" type="ORF">IF1G_11040</name>
</gene>
<name>A0A545ULE7_9HYPO</name>
<dbReference type="Pfam" id="PF12812">
    <property type="entry name" value="PDZ_1"/>
    <property type="match status" value="1"/>
</dbReference>